<dbReference type="eggNOG" id="ENOG502T398">
    <property type="taxonomic scope" value="Eukaryota"/>
</dbReference>
<evidence type="ECO:0000313" key="2">
    <source>
        <dbReference type="EMBL" id="KDN64302.1"/>
    </source>
</evidence>
<dbReference type="OMA" id="AHEHIND"/>
<dbReference type="Proteomes" id="UP000027238">
    <property type="component" value="Unassembled WGS sequence"/>
</dbReference>
<feature type="compositionally biased region" description="Basic and acidic residues" evidence="1">
    <location>
        <begin position="663"/>
        <end position="672"/>
    </location>
</feature>
<proteinExistence type="predicted"/>
<dbReference type="AlphaFoldDB" id="A0A066X5U1"/>
<dbReference type="EMBL" id="JMSE01001144">
    <property type="protein sequence ID" value="KDN64302.1"/>
    <property type="molecule type" value="Genomic_DNA"/>
</dbReference>
<evidence type="ECO:0000313" key="3">
    <source>
        <dbReference type="Proteomes" id="UP000027238"/>
    </source>
</evidence>
<protein>
    <submittedName>
        <fullName evidence="2">Uncharacterized protein</fullName>
    </submittedName>
</protein>
<gene>
    <name evidence="2" type="ORF">CSUB01_08107</name>
</gene>
<organism evidence="2 3">
    <name type="scientific">Colletotrichum sublineola</name>
    <name type="common">Sorghum anthracnose fungus</name>
    <dbReference type="NCBI Taxonomy" id="1173701"/>
    <lineage>
        <taxon>Eukaryota</taxon>
        <taxon>Fungi</taxon>
        <taxon>Dikarya</taxon>
        <taxon>Ascomycota</taxon>
        <taxon>Pezizomycotina</taxon>
        <taxon>Sordariomycetes</taxon>
        <taxon>Hypocreomycetidae</taxon>
        <taxon>Glomerellales</taxon>
        <taxon>Glomerellaceae</taxon>
        <taxon>Colletotrichum</taxon>
        <taxon>Colletotrichum graminicola species complex</taxon>
    </lineage>
</organism>
<evidence type="ECO:0000256" key="1">
    <source>
        <dbReference type="SAM" id="MobiDB-lite"/>
    </source>
</evidence>
<sequence length="685" mass="77126">MSSSKYVSRKEAHMSWDLGSTALRVTLAVENAKEPEIVPNSKTDSTSDTSRYEPGCFGGYINLSEGTEVYTGENVPNATQVPAKLILSKGWGIDENNPLLTEVRLDRGPEGNAKFERRCQEGLQALAEKVAEQVKKRCNKESEPLIITRISLTVPAHWTTEQEEDYRALIQSAFPISRRRDSWLRYSIYFMTEIEGFAHFFFHDPDDCQAYLGDKPDNYVLFLDFGGHSAIGGSAQWEAAVGDFCARNALLGESSTTINPGHQTKFQKCFREKLRGEHFHPYKEINLSITPSEENAAPGDILSIISAAQSRQFFDDATREPLELAKKEIDVLASYKGFSEDAGVRILVSGGTAKNKTVQEMLDRICSKARLPPPHFVTKEFRMNESFNIAKGAAIAMARDMSFLAFMENGAAFGIQMLQGPDNPKREWDDIGHMLLADKGREWWLGRPYKVNLSGTDRMKIICDPFWPRSHPKDLALSCRKTYDVLDLLVPEEGIWEFSLSMRGDQRLVLKQSMISQRGHEIRPPQETVFKMGFRRALGCFLIKVGEDLGELDSGLGLDRDNNLVALTSELEKSLERQIQGRLAQRPTPRNSCIVAKRLVGVQQKKRPSNGVTKRPPSGRDKPQGHMKNIIRFPTPRRRPNNPQADSEQEEGIEFLRPVSDSESYHSMDTSRESSVSLGTFELRP</sequence>
<name>A0A066X5U1_COLSU</name>
<dbReference type="OrthoDB" id="3819888at2759"/>
<reference evidence="3" key="1">
    <citation type="journal article" date="2014" name="Genome Announc.">
        <title>Draft genome sequence of Colletotrichum sublineola, a destructive pathogen of cultivated sorghum.</title>
        <authorList>
            <person name="Baroncelli R."/>
            <person name="Sanz-Martin J.M."/>
            <person name="Rech G.E."/>
            <person name="Sukno S.A."/>
            <person name="Thon M.R."/>
        </authorList>
    </citation>
    <scope>NUCLEOTIDE SEQUENCE [LARGE SCALE GENOMIC DNA]</scope>
    <source>
        <strain evidence="3">TX430BB</strain>
    </source>
</reference>
<comment type="caution">
    <text evidence="2">The sequence shown here is derived from an EMBL/GenBank/DDBJ whole genome shotgun (WGS) entry which is preliminary data.</text>
</comment>
<accession>A0A066X5U1</accession>
<feature type="region of interest" description="Disordered" evidence="1">
    <location>
        <begin position="599"/>
        <end position="685"/>
    </location>
</feature>
<dbReference type="STRING" id="1173701.A0A066X5U1"/>
<keyword evidence="3" id="KW-1185">Reference proteome</keyword>
<dbReference type="HOGENOM" id="CLU_022325_0_0_1"/>